<dbReference type="Proteomes" id="UP001153148">
    <property type="component" value="Unassembled WGS sequence"/>
</dbReference>
<dbReference type="PANTHER" id="PTHR12390">
    <property type="entry name" value="UROPORPHYRINOGEN III SYNTHASE"/>
    <property type="match status" value="1"/>
</dbReference>
<feature type="non-terminal residue" evidence="2">
    <location>
        <position position="202"/>
    </location>
</feature>
<dbReference type="PANTHER" id="PTHR12390:SF0">
    <property type="entry name" value="UROPORPHYRINOGEN-III SYNTHASE"/>
    <property type="match status" value="1"/>
</dbReference>
<protein>
    <recommendedName>
        <fullName evidence="1">Tetrapyrrole biosynthesis uroporphyrinogen III synthase domain-containing protein</fullName>
    </recommendedName>
</protein>
<dbReference type="Gene3D" id="3.40.50.10090">
    <property type="match status" value="1"/>
</dbReference>
<dbReference type="EMBL" id="CAJPIN010010633">
    <property type="protein sequence ID" value="CAG2059826.1"/>
    <property type="molecule type" value="Genomic_DNA"/>
</dbReference>
<dbReference type="InterPro" id="IPR039793">
    <property type="entry name" value="UROS/Hem4"/>
</dbReference>
<keyword evidence="3" id="KW-1185">Reference proteome</keyword>
<name>A0ABN7P1P8_TIMPD</name>
<evidence type="ECO:0000259" key="1">
    <source>
        <dbReference type="Pfam" id="PF02602"/>
    </source>
</evidence>
<reference evidence="2" key="1">
    <citation type="submission" date="2021-03" db="EMBL/GenBank/DDBJ databases">
        <authorList>
            <person name="Tran Van P."/>
        </authorList>
    </citation>
    <scope>NUCLEOTIDE SEQUENCE</scope>
</reference>
<dbReference type="Pfam" id="PF02602">
    <property type="entry name" value="HEM4"/>
    <property type="match status" value="1"/>
</dbReference>
<accession>A0ABN7P1P8</accession>
<evidence type="ECO:0000313" key="3">
    <source>
        <dbReference type="Proteomes" id="UP001153148"/>
    </source>
</evidence>
<dbReference type="InterPro" id="IPR036108">
    <property type="entry name" value="4pyrrol_syn_uPrphyn_synt_sf"/>
</dbReference>
<dbReference type="InterPro" id="IPR003754">
    <property type="entry name" value="4pyrrol_synth_uPrphyn_synth"/>
</dbReference>
<comment type="caution">
    <text evidence="2">The sequence shown here is derived from an EMBL/GenBank/DDBJ whole genome shotgun (WGS) entry which is preliminary data.</text>
</comment>
<evidence type="ECO:0000313" key="2">
    <source>
        <dbReference type="EMBL" id="CAG2059826.1"/>
    </source>
</evidence>
<gene>
    <name evidence="2" type="ORF">TPAB3V08_LOCUS6785</name>
</gene>
<sequence length="202" mass="22411">MRLTSDPATKVTPVTTCCKLVTQFLQLPTALIENDDTEDLYKKKLEEAGLSVKSVPVIDFEYFNLNELHQCLQNAENFAGLVFTSPRGVHAVKLCVKTVQNLSSKWQKLPTFVVGEGTAHVLQSQLGLEGQGREAGSATNLVEFISKKDHLMWFTPPSLNSPPTPPPMDPGPWCILLDRESLQGREIVLVHQVKTPLEGEFK</sequence>
<dbReference type="SUPFAM" id="SSF69618">
    <property type="entry name" value="HemD-like"/>
    <property type="match status" value="1"/>
</dbReference>
<feature type="domain" description="Tetrapyrrole biosynthesis uroporphyrinogen III synthase" evidence="1">
    <location>
        <begin position="41"/>
        <end position="147"/>
    </location>
</feature>
<proteinExistence type="predicted"/>
<organism evidence="2 3">
    <name type="scientific">Timema podura</name>
    <name type="common">Walking stick</name>
    <dbReference type="NCBI Taxonomy" id="61482"/>
    <lineage>
        <taxon>Eukaryota</taxon>
        <taxon>Metazoa</taxon>
        <taxon>Ecdysozoa</taxon>
        <taxon>Arthropoda</taxon>
        <taxon>Hexapoda</taxon>
        <taxon>Insecta</taxon>
        <taxon>Pterygota</taxon>
        <taxon>Neoptera</taxon>
        <taxon>Polyneoptera</taxon>
        <taxon>Phasmatodea</taxon>
        <taxon>Timematodea</taxon>
        <taxon>Timematoidea</taxon>
        <taxon>Timematidae</taxon>
        <taxon>Timema</taxon>
    </lineage>
</organism>